<evidence type="ECO:0000313" key="2">
    <source>
        <dbReference type="EMBL" id="GBR76746.1"/>
    </source>
</evidence>
<reference evidence="2 3" key="1">
    <citation type="journal article" date="2019" name="ISME J.">
        <title>Genome analyses of uncultured TG2/ZB3 bacteria in 'Margulisbacteria' specifically attached to ectosymbiotic spirochetes of protists in the termite gut.</title>
        <authorList>
            <person name="Utami Y.D."/>
            <person name="Kuwahara H."/>
            <person name="Igai K."/>
            <person name="Murakami T."/>
            <person name="Sugaya K."/>
            <person name="Morikawa T."/>
            <person name="Nagura Y."/>
            <person name="Yuki M."/>
            <person name="Deevong P."/>
            <person name="Inoue T."/>
            <person name="Kihara K."/>
            <person name="Lo N."/>
            <person name="Yamada A."/>
            <person name="Ohkuma M."/>
            <person name="Hongoh Y."/>
        </authorList>
    </citation>
    <scope>NUCLEOTIDE SEQUENCE [LARGE SCALE GENOMIC DNA]</scope>
    <source>
        <strain evidence="2">NkOx7-02</strain>
    </source>
</reference>
<dbReference type="AlphaFoldDB" id="A0A388THW8"/>
<dbReference type="Proteomes" id="UP000275925">
    <property type="component" value="Unassembled WGS sequence"/>
</dbReference>
<name>A0A388THW8_9BACT</name>
<feature type="transmembrane region" description="Helical" evidence="1">
    <location>
        <begin position="46"/>
        <end position="68"/>
    </location>
</feature>
<gene>
    <name evidence="2" type="ORF">NO2_1244</name>
</gene>
<dbReference type="EMBL" id="BGZO01000045">
    <property type="protein sequence ID" value="GBR76746.1"/>
    <property type="molecule type" value="Genomic_DNA"/>
</dbReference>
<feature type="non-terminal residue" evidence="2">
    <location>
        <position position="1"/>
    </location>
</feature>
<keyword evidence="1" id="KW-1133">Transmembrane helix</keyword>
<sequence>LPRFYRFVLKYITPTILLVIMGAWFWQDAVPKFLLANVSAADKPYIIGTWIVMLALFLLLLVLIKIAWRKNNHSAKTRRRQ</sequence>
<evidence type="ECO:0000256" key="1">
    <source>
        <dbReference type="SAM" id="Phobius"/>
    </source>
</evidence>
<organism evidence="2 3">
    <name type="scientific">Candidatus Termititenax persephonae</name>
    <dbReference type="NCBI Taxonomy" id="2218525"/>
    <lineage>
        <taxon>Bacteria</taxon>
        <taxon>Bacillati</taxon>
        <taxon>Candidatus Margulisiibacteriota</taxon>
        <taxon>Candidatus Termititenacia</taxon>
        <taxon>Candidatus Termititenacales</taxon>
        <taxon>Candidatus Termititenacaceae</taxon>
        <taxon>Candidatus Termititenax</taxon>
    </lineage>
</organism>
<evidence type="ECO:0000313" key="3">
    <source>
        <dbReference type="Proteomes" id="UP000275925"/>
    </source>
</evidence>
<keyword evidence="3" id="KW-1185">Reference proteome</keyword>
<comment type="caution">
    <text evidence="2">The sequence shown here is derived from an EMBL/GenBank/DDBJ whole genome shotgun (WGS) entry which is preliminary data.</text>
</comment>
<feature type="transmembrane region" description="Helical" evidence="1">
    <location>
        <begin position="7"/>
        <end position="26"/>
    </location>
</feature>
<keyword evidence="1" id="KW-0472">Membrane</keyword>
<proteinExistence type="predicted"/>
<accession>A0A388THW8</accession>
<keyword evidence="1" id="KW-0812">Transmembrane</keyword>
<protein>
    <submittedName>
        <fullName evidence="2">Solute carrier families 5 and 6-like protein</fullName>
    </submittedName>
</protein>